<evidence type="ECO:0000313" key="2">
    <source>
        <dbReference type="EMBL" id="KFN42035.1"/>
    </source>
</evidence>
<proteinExistence type="predicted"/>
<reference evidence="2 3" key="1">
    <citation type="submission" date="2013-09" db="EMBL/GenBank/DDBJ databases">
        <title>Genome sequencing of Arenimonas metalli.</title>
        <authorList>
            <person name="Chen F."/>
            <person name="Wang G."/>
        </authorList>
    </citation>
    <scope>NUCLEOTIDE SEQUENCE [LARGE SCALE GENOMIC DNA]</scope>
    <source>
        <strain evidence="2 3">CF5-1</strain>
    </source>
</reference>
<evidence type="ECO:0000313" key="3">
    <source>
        <dbReference type="Proteomes" id="UP000029393"/>
    </source>
</evidence>
<keyword evidence="1" id="KW-0812">Transmembrane</keyword>
<dbReference type="PATRIC" id="fig|1384056.3.peg.2422"/>
<dbReference type="EMBL" id="AVCK01000055">
    <property type="protein sequence ID" value="KFN42035.1"/>
    <property type="molecule type" value="Genomic_DNA"/>
</dbReference>
<dbReference type="STRING" id="1384056.N787_04505"/>
<organism evidence="2 3">
    <name type="scientific">Arenimonas metalli CF5-1</name>
    <dbReference type="NCBI Taxonomy" id="1384056"/>
    <lineage>
        <taxon>Bacteria</taxon>
        <taxon>Pseudomonadati</taxon>
        <taxon>Pseudomonadota</taxon>
        <taxon>Gammaproteobacteria</taxon>
        <taxon>Lysobacterales</taxon>
        <taxon>Lysobacteraceae</taxon>
        <taxon>Arenimonas</taxon>
    </lineage>
</organism>
<protein>
    <submittedName>
        <fullName evidence="2">Uncharacterized protein</fullName>
    </submittedName>
</protein>
<accession>A0A091BCA9</accession>
<keyword evidence="1" id="KW-0472">Membrane</keyword>
<name>A0A091BCA9_9GAMM</name>
<comment type="caution">
    <text evidence="2">The sequence shown here is derived from an EMBL/GenBank/DDBJ whole genome shotgun (WGS) entry which is preliminary data.</text>
</comment>
<dbReference type="RefSeq" id="WP_034214675.1">
    <property type="nucleotide sequence ID" value="NZ_AVCK01000055.1"/>
</dbReference>
<evidence type="ECO:0000256" key="1">
    <source>
        <dbReference type="SAM" id="Phobius"/>
    </source>
</evidence>
<gene>
    <name evidence="2" type="ORF">N787_04505</name>
</gene>
<feature type="transmembrane region" description="Helical" evidence="1">
    <location>
        <begin position="20"/>
        <end position="53"/>
    </location>
</feature>
<keyword evidence="3" id="KW-1185">Reference proteome</keyword>
<dbReference type="AlphaFoldDB" id="A0A091BCA9"/>
<dbReference type="Proteomes" id="UP000029393">
    <property type="component" value="Unassembled WGS sequence"/>
</dbReference>
<sequence>MLFRAQRFFSYCPSKPRSPLLKLLVGVLGLALLLVLVAVGLVVGLGMLLFAAVRRLMRPTAAKARAEAGVIEGEFVEVRKAGTPLGLR</sequence>
<keyword evidence="1" id="KW-1133">Transmembrane helix</keyword>